<dbReference type="PANTHER" id="PTHR10881">
    <property type="entry name" value="GOLGIN SUBFAMILY A MEMBER-RELATED"/>
    <property type="match status" value="1"/>
</dbReference>
<evidence type="ECO:0000313" key="5">
    <source>
        <dbReference type="Proteomes" id="UP000038040"/>
    </source>
</evidence>
<keyword evidence="1 2" id="KW-0175">Coiled coil</keyword>
<organism evidence="5 7">
    <name type="scientific">Dracunculus medinensis</name>
    <name type="common">Guinea worm</name>
    <dbReference type="NCBI Taxonomy" id="318479"/>
    <lineage>
        <taxon>Eukaryota</taxon>
        <taxon>Metazoa</taxon>
        <taxon>Ecdysozoa</taxon>
        <taxon>Nematoda</taxon>
        <taxon>Chromadorea</taxon>
        <taxon>Rhabditida</taxon>
        <taxon>Spirurina</taxon>
        <taxon>Dracunculoidea</taxon>
        <taxon>Dracunculidae</taxon>
        <taxon>Dracunculus</taxon>
    </lineage>
</organism>
<dbReference type="GO" id="GO:0005801">
    <property type="term" value="C:cis-Golgi network"/>
    <property type="evidence" value="ECO:0007669"/>
    <property type="project" value="TreeGrafter"/>
</dbReference>
<reference evidence="7" key="1">
    <citation type="submission" date="2016-04" db="UniProtKB">
        <authorList>
            <consortium name="WormBaseParasite"/>
        </authorList>
    </citation>
    <scope>IDENTIFICATION</scope>
</reference>
<dbReference type="Proteomes" id="UP000038040">
    <property type="component" value="Unplaced"/>
</dbReference>
<feature type="domain" description="Golgin subfamily A conserved" evidence="3">
    <location>
        <begin position="115"/>
        <end position="336"/>
    </location>
</feature>
<evidence type="ECO:0000313" key="6">
    <source>
        <dbReference type="Proteomes" id="UP000274756"/>
    </source>
</evidence>
<dbReference type="EMBL" id="UYYG01001152">
    <property type="protein sequence ID" value="VDN55467.1"/>
    <property type="molecule type" value="Genomic_DNA"/>
</dbReference>
<dbReference type="Proteomes" id="UP000274756">
    <property type="component" value="Unassembled WGS sequence"/>
</dbReference>
<dbReference type="Pfam" id="PF15070">
    <property type="entry name" value="GOLGA2L5"/>
    <property type="match status" value="2"/>
</dbReference>
<reference evidence="4 6" key="2">
    <citation type="submission" date="2018-11" db="EMBL/GenBank/DDBJ databases">
        <authorList>
            <consortium name="Pathogen Informatics"/>
        </authorList>
    </citation>
    <scope>NUCLEOTIDE SEQUENCE [LARGE SCALE GENOMIC DNA]</scope>
</reference>
<dbReference type="GO" id="GO:0000137">
    <property type="term" value="C:Golgi cis cisterna"/>
    <property type="evidence" value="ECO:0007669"/>
    <property type="project" value="TreeGrafter"/>
</dbReference>
<feature type="domain" description="Golgin subfamily A conserved" evidence="3">
    <location>
        <begin position="6"/>
        <end position="68"/>
    </location>
</feature>
<proteinExistence type="predicted"/>
<dbReference type="AlphaFoldDB" id="A0A158Q2X7"/>
<dbReference type="InterPro" id="IPR024858">
    <property type="entry name" value="GOLGA"/>
</dbReference>
<dbReference type="STRING" id="318479.A0A158Q2X7"/>
<evidence type="ECO:0000313" key="7">
    <source>
        <dbReference type="WBParaSite" id="DME_0000108001-mRNA-1"/>
    </source>
</evidence>
<dbReference type="OrthoDB" id="5978643at2759"/>
<accession>A0A158Q2X7</accession>
<feature type="coiled-coil region" evidence="2">
    <location>
        <begin position="264"/>
        <end position="326"/>
    </location>
</feature>
<feature type="coiled-coil region" evidence="2">
    <location>
        <begin position="5"/>
        <end position="46"/>
    </location>
</feature>
<evidence type="ECO:0000259" key="3">
    <source>
        <dbReference type="Pfam" id="PF15070"/>
    </source>
</evidence>
<dbReference type="GO" id="GO:0007030">
    <property type="term" value="P:Golgi organization"/>
    <property type="evidence" value="ECO:0007669"/>
    <property type="project" value="TreeGrafter"/>
</dbReference>
<dbReference type="InterPro" id="IPR043976">
    <property type="entry name" value="GOLGA_cons_dom"/>
</dbReference>
<dbReference type="PANTHER" id="PTHR10881:SF46">
    <property type="entry name" value="GOLGIN SUBFAMILY A MEMBER 2"/>
    <property type="match status" value="1"/>
</dbReference>
<evidence type="ECO:0000256" key="1">
    <source>
        <dbReference type="ARBA" id="ARBA00023054"/>
    </source>
</evidence>
<name>A0A158Q2X7_DRAME</name>
<evidence type="ECO:0000313" key="4">
    <source>
        <dbReference type="EMBL" id="VDN55467.1"/>
    </source>
</evidence>
<dbReference type="WBParaSite" id="DME_0000108001-mRNA-1">
    <property type="protein sequence ID" value="DME_0000108001-mRNA-1"/>
    <property type="gene ID" value="DME_0000108001"/>
</dbReference>
<sequence length="473" mass="53855">MFQEVRELSDKLQNEKATVSRAVAQNRELKEQLIELQDKIVVLSQESMERESARLSALHVVEQLQTQIDNYENGKQIPHQKSNQPCNGCAEKNQKFSQNDRFKDFGASTSLPNIVESEANETKRLKEALVLNEAELAHLRIEYGELRKEHRRVYQENDELRRIMQQNSEDENQNSIVIELEQAVARISALSAENLELRENLELQAINNNISLSTINNISQCDSSNSENYIAGNGSTAAEVPVMREKPLAWTELEARFSDAMRQNAELIEEKEYLEHIILQLQSENDTIGEYVTIYQHQRKMVRERMRQREEAMAKLSLEKTKMQQKLMELQSCLVNIFTKYGIIQEYEQNKTSGKPNINIVSKRKNKMRTYSHSIVDEISGSNEVIVGDQNKNELAVLSEAKDSRSGGSDVVGEASSLNGFVSKKSIGIDDEFSVKRIMNIITELQDSGRAMMFPPCGPNVHCPECSGKLINL</sequence>
<keyword evidence="6" id="KW-1185">Reference proteome</keyword>
<gene>
    <name evidence="4" type="ORF">DME_LOCUS5440</name>
</gene>
<evidence type="ECO:0000256" key="2">
    <source>
        <dbReference type="SAM" id="Coils"/>
    </source>
</evidence>
<dbReference type="GO" id="GO:0032580">
    <property type="term" value="C:Golgi cisterna membrane"/>
    <property type="evidence" value="ECO:0007669"/>
    <property type="project" value="TreeGrafter"/>
</dbReference>
<protein>
    <submittedName>
        <fullName evidence="7">GOLGA2L5 domain-containing protein</fullName>
    </submittedName>
</protein>